<organism evidence="1 2">
    <name type="scientific">Aliigemmobacter aestuarii</name>
    <dbReference type="NCBI Taxonomy" id="1445661"/>
    <lineage>
        <taxon>Bacteria</taxon>
        <taxon>Pseudomonadati</taxon>
        <taxon>Pseudomonadota</taxon>
        <taxon>Alphaproteobacteria</taxon>
        <taxon>Rhodobacterales</taxon>
        <taxon>Paracoccaceae</taxon>
        <taxon>Aliigemmobacter</taxon>
    </lineage>
</organism>
<evidence type="ECO:0000313" key="2">
    <source>
        <dbReference type="Proteomes" id="UP000309450"/>
    </source>
</evidence>
<dbReference type="OrthoDB" id="7644839at2"/>
<dbReference type="RefSeq" id="WP_136393737.1">
    <property type="nucleotide sequence ID" value="NZ_SSND01000001.1"/>
</dbReference>
<accession>A0A4S3MTA8</accession>
<dbReference type="Proteomes" id="UP000309450">
    <property type="component" value="Unassembled WGS sequence"/>
</dbReference>
<comment type="caution">
    <text evidence="1">The sequence shown here is derived from an EMBL/GenBank/DDBJ whole genome shotgun (WGS) entry which is preliminary data.</text>
</comment>
<proteinExistence type="predicted"/>
<gene>
    <name evidence="1" type="ORF">E7811_06600</name>
</gene>
<name>A0A4S3MTA8_9RHOB</name>
<dbReference type="AlphaFoldDB" id="A0A4S3MTA8"/>
<evidence type="ECO:0000313" key="1">
    <source>
        <dbReference type="EMBL" id="THD85363.1"/>
    </source>
</evidence>
<keyword evidence="2" id="KW-1185">Reference proteome</keyword>
<protein>
    <submittedName>
        <fullName evidence="1">Uncharacterized protein</fullName>
    </submittedName>
</protein>
<reference evidence="1 2" key="1">
    <citation type="submission" date="2019-04" db="EMBL/GenBank/DDBJ databases">
        <title>Draft genome sequence of Gemmobacter aestuarii sp. nov.</title>
        <authorList>
            <person name="Hameed A."/>
            <person name="Lin S.-Y."/>
            <person name="Shahina M."/>
            <person name="Lai W.-A."/>
            <person name="Young C.-C."/>
        </authorList>
    </citation>
    <scope>NUCLEOTIDE SEQUENCE [LARGE SCALE GENOMIC DNA]</scope>
    <source>
        <strain evidence="1 2">CC-PW-75</strain>
    </source>
</reference>
<sequence>MSKHLADRREPSDGGRVKHFLTIAREGGSSIWARLHRRPQLRKEAGRRIVEYARIERGRST</sequence>
<dbReference type="EMBL" id="SSND01000001">
    <property type="protein sequence ID" value="THD85363.1"/>
    <property type="molecule type" value="Genomic_DNA"/>
</dbReference>